<dbReference type="AlphaFoldDB" id="A0A7D9L2U4"/>
<feature type="region of interest" description="Disordered" evidence="1">
    <location>
        <begin position="280"/>
        <end position="302"/>
    </location>
</feature>
<keyword evidence="2" id="KW-0436">Ligase</keyword>
<keyword evidence="3" id="KW-1185">Reference proteome</keyword>
<dbReference type="EMBL" id="CACRXK020012953">
    <property type="protein sequence ID" value="CAB4024307.1"/>
    <property type="molecule type" value="Genomic_DNA"/>
</dbReference>
<dbReference type="Pfam" id="PF03564">
    <property type="entry name" value="DUF1759"/>
    <property type="match status" value="1"/>
</dbReference>
<comment type="caution">
    <text evidence="2">The sequence shown here is derived from an EMBL/GenBank/DDBJ whole genome shotgun (WGS) entry which is preliminary data.</text>
</comment>
<proteinExistence type="predicted"/>
<dbReference type="PANTHER" id="PTHR47331">
    <property type="entry name" value="PHD-TYPE DOMAIN-CONTAINING PROTEIN"/>
    <property type="match status" value="1"/>
</dbReference>
<gene>
    <name evidence="2" type="ORF">PACLA_8A042883</name>
</gene>
<dbReference type="InterPro" id="IPR005312">
    <property type="entry name" value="DUF1759"/>
</dbReference>
<dbReference type="Proteomes" id="UP001152795">
    <property type="component" value="Unassembled WGS sequence"/>
</dbReference>
<accession>A0A7D9L2U4</accession>
<dbReference type="OrthoDB" id="5978872at2759"/>
<sequence length="740" mass="83030">MGDLTKKKRVRGGHRASASKLVAKIMEAIPKASPESPEKDLVWLRQSQITLRDKIKMLKELDEQVIDILSTSKDEDVDKQLGKEIEDSDEAIAELERTAGKIIRLRNFGGKICEWPEFWDGFSSSIDNNDQLSDVDKFAYLRGYLEGPAKSTIAGLSLTGANYKCAVELLKKRFEKKSAVQQAHVNELIQLPAVYKERNTQRLRKLYDSCEANNCALKALGVNEDSYSAIVVPTIMEKLPEQFRLTITRGQNFLEWSMEEMLNAFEKELELCEAHNAVGTNSDREQERHKRNSGNIKKYGQHHHGTAAALLANERRGNCAFCLKNHNHEDCEGVKDPRTRKSLARKYGRCFLCLFKGHRASNCTVKNRCNVCNGAHHVALCDASPKEDDKRDKTVKPDEESKQVPVNTNVHVTSSSSNLHAGTGSLVALQTARGVLRGERVAKVRVLFDAGSHRSFVTSKAASLVNPKGLRRELLGINTFGQKCTNAEHREVVELKLEPVNGNKVISLEAFVVPEICRIQNSHVELARREYPHLKGIWFSDVSKCQGELEIDVLIGADYLWNFQTGVTKRGKSGEPVAIETELGWVLSGPLRVQDIEGAELAQVNFVAQTMNNEDSLESNVQKLWSFEGLGICEEDKVHEEFLDGISFTGSRYAVKLPWKESHDKLPDNYANSLGRMKNQLRRLKKEPALLTEYDSIIREQVEQGIVEPVAALEKVDKVHYFPHQADSQGCSDHKCSGCL</sequence>
<organism evidence="2 3">
    <name type="scientific">Paramuricea clavata</name>
    <name type="common">Red gorgonian</name>
    <name type="synonym">Violescent sea-whip</name>
    <dbReference type="NCBI Taxonomy" id="317549"/>
    <lineage>
        <taxon>Eukaryota</taxon>
        <taxon>Metazoa</taxon>
        <taxon>Cnidaria</taxon>
        <taxon>Anthozoa</taxon>
        <taxon>Octocorallia</taxon>
        <taxon>Malacalcyonacea</taxon>
        <taxon>Plexauridae</taxon>
        <taxon>Paramuricea</taxon>
    </lineage>
</organism>
<feature type="compositionally biased region" description="Basic and acidic residues" evidence="1">
    <location>
        <begin position="385"/>
        <end position="402"/>
    </location>
</feature>
<evidence type="ECO:0000313" key="2">
    <source>
        <dbReference type="EMBL" id="CAB4024307.1"/>
    </source>
</evidence>
<feature type="region of interest" description="Disordered" evidence="1">
    <location>
        <begin position="385"/>
        <end position="404"/>
    </location>
</feature>
<dbReference type="GO" id="GO:0016874">
    <property type="term" value="F:ligase activity"/>
    <property type="evidence" value="ECO:0007669"/>
    <property type="project" value="UniProtKB-KW"/>
</dbReference>
<name>A0A7D9L2U4_PARCT</name>
<evidence type="ECO:0000256" key="1">
    <source>
        <dbReference type="SAM" id="MobiDB-lite"/>
    </source>
</evidence>
<evidence type="ECO:0000313" key="3">
    <source>
        <dbReference type="Proteomes" id="UP001152795"/>
    </source>
</evidence>
<protein>
    <submittedName>
        <fullName evidence="2">E3 ubiquitin- ligase DZIP3</fullName>
    </submittedName>
</protein>
<reference evidence="2" key="1">
    <citation type="submission" date="2020-04" db="EMBL/GenBank/DDBJ databases">
        <authorList>
            <person name="Alioto T."/>
            <person name="Alioto T."/>
            <person name="Gomez Garrido J."/>
        </authorList>
    </citation>
    <scope>NUCLEOTIDE SEQUENCE</scope>
    <source>
        <strain evidence="2">A484AB</strain>
    </source>
</reference>
<dbReference type="PANTHER" id="PTHR47331:SF4">
    <property type="entry name" value="PEPTIDASE S1 DOMAIN-CONTAINING PROTEIN"/>
    <property type="match status" value="1"/>
</dbReference>